<dbReference type="SMART" id="SM01016">
    <property type="entry name" value="Arg_tRNA_synt_N"/>
    <property type="match status" value="1"/>
</dbReference>
<proteinExistence type="inferred from homology"/>
<evidence type="ECO:0000256" key="3">
    <source>
        <dbReference type="ARBA" id="ARBA00022598"/>
    </source>
</evidence>
<keyword evidence="7 9" id="KW-0030">Aminoacyl-tRNA synthetase</keyword>
<feature type="domain" description="DALR anticodon binding" evidence="11">
    <location>
        <begin position="427"/>
        <end position="553"/>
    </location>
</feature>
<dbReference type="Gene3D" id="3.30.1360.70">
    <property type="entry name" value="Arginyl tRNA synthetase N-terminal domain"/>
    <property type="match status" value="1"/>
</dbReference>
<comment type="subcellular location">
    <subcellularLocation>
        <location evidence="9">Cytoplasm</location>
    </subcellularLocation>
</comment>
<dbReference type="EMBL" id="BSUO01000001">
    <property type="protein sequence ID" value="GMA38689.1"/>
    <property type="molecule type" value="Genomic_DNA"/>
</dbReference>
<evidence type="ECO:0000313" key="14">
    <source>
        <dbReference type="Proteomes" id="UP001157126"/>
    </source>
</evidence>
<evidence type="ECO:0000256" key="1">
    <source>
        <dbReference type="ARBA" id="ARBA00005594"/>
    </source>
</evidence>
<dbReference type="InterPro" id="IPR035684">
    <property type="entry name" value="ArgRS_core"/>
</dbReference>
<evidence type="ECO:0000256" key="4">
    <source>
        <dbReference type="ARBA" id="ARBA00022741"/>
    </source>
</evidence>
<keyword evidence="2 9" id="KW-0963">Cytoplasm</keyword>
<dbReference type="SMART" id="SM00836">
    <property type="entry name" value="DALR_1"/>
    <property type="match status" value="1"/>
</dbReference>
<keyword evidence="3 9" id="KW-0436">Ligase</keyword>
<keyword evidence="14" id="KW-1185">Reference proteome</keyword>
<dbReference type="SUPFAM" id="SSF47323">
    <property type="entry name" value="Anticodon-binding domain of a subclass of class I aminoacyl-tRNA synthetases"/>
    <property type="match status" value="1"/>
</dbReference>
<evidence type="ECO:0000259" key="12">
    <source>
        <dbReference type="SMART" id="SM01016"/>
    </source>
</evidence>
<dbReference type="PANTHER" id="PTHR11956:SF5">
    <property type="entry name" value="ARGININE--TRNA LIGASE, CYTOPLASMIC"/>
    <property type="match status" value="1"/>
</dbReference>
<dbReference type="Gene3D" id="3.40.50.620">
    <property type="entry name" value="HUPs"/>
    <property type="match status" value="1"/>
</dbReference>
<dbReference type="Pfam" id="PF03485">
    <property type="entry name" value="Arg_tRNA_synt_N"/>
    <property type="match status" value="1"/>
</dbReference>
<feature type="domain" description="Arginyl tRNA synthetase N-terminal" evidence="12">
    <location>
        <begin position="8"/>
        <end position="94"/>
    </location>
</feature>
<evidence type="ECO:0000256" key="7">
    <source>
        <dbReference type="ARBA" id="ARBA00023146"/>
    </source>
</evidence>
<dbReference type="SUPFAM" id="SSF52374">
    <property type="entry name" value="Nucleotidylyl transferase"/>
    <property type="match status" value="1"/>
</dbReference>
<dbReference type="Proteomes" id="UP001157126">
    <property type="component" value="Unassembled WGS sequence"/>
</dbReference>
<gene>
    <name evidence="13" type="primary">argS_2</name>
    <name evidence="9" type="synonym">argS</name>
    <name evidence="13" type="ORF">GCM10025883_07340</name>
</gene>
<evidence type="ECO:0000256" key="10">
    <source>
        <dbReference type="RuleBase" id="RU363038"/>
    </source>
</evidence>
<feature type="short sequence motif" description="'HIGH' region" evidence="9">
    <location>
        <begin position="131"/>
        <end position="141"/>
    </location>
</feature>
<dbReference type="Gene3D" id="1.10.730.10">
    <property type="entry name" value="Isoleucyl-tRNA Synthetase, Domain 1"/>
    <property type="match status" value="1"/>
</dbReference>
<dbReference type="InterPro" id="IPR036695">
    <property type="entry name" value="Arg-tRNA-synth_N_sf"/>
</dbReference>
<comment type="catalytic activity">
    <reaction evidence="8 9">
        <text>tRNA(Arg) + L-arginine + ATP = L-arginyl-tRNA(Arg) + AMP + diphosphate</text>
        <dbReference type="Rhea" id="RHEA:20301"/>
        <dbReference type="Rhea" id="RHEA-COMP:9658"/>
        <dbReference type="Rhea" id="RHEA-COMP:9673"/>
        <dbReference type="ChEBI" id="CHEBI:30616"/>
        <dbReference type="ChEBI" id="CHEBI:32682"/>
        <dbReference type="ChEBI" id="CHEBI:33019"/>
        <dbReference type="ChEBI" id="CHEBI:78442"/>
        <dbReference type="ChEBI" id="CHEBI:78513"/>
        <dbReference type="ChEBI" id="CHEBI:456215"/>
        <dbReference type="EC" id="6.1.1.19"/>
    </reaction>
</comment>
<dbReference type="EC" id="6.1.1.19" evidence="9"/>
<dbReference type="PROSITE" id="PS00178">
    <property type="entry name" value="AA_TRNA_LIGASE_I"/>
    <property type="match status" value="1"/>
</dbReference>
<name>A0ABQ6IMN8_9MICO</name>
<evidence type="ECO:0000256" key="8">
    <source>
        <dbReference type="ARBA" id="ARBA00049339"/>
    </source>
</evidence>
<evidence type="ECO:0000256" key="9">
    <source>
        <dbReference type="HAMAP-Rule" id="MF_00123"/>
    </source>
</evidence>
<evidence type="ECO:0000256" key="2">
    <source>
        <dbReference type="ARBA" id="ARBA00022490"/>
    </source>
</evidence>
<protein>
    <recommendedName>
        <fullName evidence="9">Arginine--tRNA ligase</fullName>
        <ecNumber evidence="9">6.1.1.19</ecNumber>
    </recommendedName>
    <alternativeName>
        <fullName evidence="9">Arginyl-tRNA synthetase</fullName>
        <shortName evidence="9">ArgRS</shortName>
    </alternativeName>
</protein>
<reference evidence="14" key="1">
    <citation type="journal article" date="2019" name="Int. J. Syst. Evol. Microbiol.">
        <title>The Global Catalogue of Microorganisms (GCM) 10K type strain sequencing project: providing services to taxonomists for standard genome sequencing and annotation.</title>
        <authorList>
            <consortium name="The Broad Institute Genomics Platform"/>
            <consortium name="The Broad Institute Genome Sequencing Center for Infectious Disease"/>
            <person name="Wu L."/>
            <person name="Ma J."/>
        </authorList>
    </citation>
    <scope>NUCLEOTIDE SEQUENCE [LARGE SCALE GENOMIC DNA]</scope>
    <source>
        <strain evidence="14">NBRC 113072</strain>
    </source>
</reference>
<keyword evidence="6 9" id="KW-0648">Protein biosynthesis</keyword>
<dbReference type="Pfam" id="PF05746">
    <property type="entry name" value="DALR_1"/>
    <property type="match status" value="1"/>
</dbReference>
<dbReference type="InterPro" id="IPR001412">
    <property type="entry name" value="aa-tRNA-synth_I_CS"/>
</dbReference>
<evidence type="ECO:0000313" key="13">
    <source>
        <dbReference type="EMBL" id="GMA38689.1"/>
    </source>
</evidence>
<dbReference type="HAMAP" id="MF_00123">
    <property type="entry name" value="Arg_tRNA_synth"/>
    <property type="match status" value="1"/>
</dbReference>
<dbReference type="InterPro" id="IPR001278">
    <property type="entry name" value="Arg-tRNA-ligase"/>
</dbReference>
<organism evidence="13 14">
    <name type="scientific">Mobilicoccus caccae</name>
    <dbReference type="NCBI Taxonomy" id="1859295"/>
    <lineage>
        <taxon>Bacteria</taxon>
        <taxon>Bacillati</taxon>
        <taxon>Actinomycetota</taxon>
        <taxon>Actinomycetes</taxon>
        <taxon>Micrococcales</taxon>
        <taxon>Dermatophilaceae</taxon>
        <taxon>Mobilicoccus</taxon>
    </lineage>
</organism>
<comment type="caution">
    <text evidence="13">The sequence shown here is derived from an EMBL/GenBank/DDBJ whole genome shotgun (WGS) entry which is preliminary data.</text>
</comment>
<dbReference type="Pfam" id="PF00750">
    <property type="entry name" value="tRNA-synt_1d"/>
    <property type="match status" value="2"/>
</dbReference>
<dbReference type="SUPFAM" id="SSF55190">
    <property type="entry name" value="Arginyl-tRNA synthetase (ArgRS), N-terminal 'additional' domain"/>
    <property type="match status" value="1"/>
</dbReference>
<dbReference type="PANTHER" id="PTHR11956">
    <property type="entry name" value="ARGINYL-TRNA SYNTHETASE"/>
    <property type="match status" value="1"/>
</dbReference>
<sequence>MTPEELSVALRGILTEAVDAGELSLGTSMIEAPRVERPKNRDHGDWSTNVALQLAKKAGMNPRDLAAVVAGRLTAIEGVAAVDVAGPGFLNITLEAASAGGLARTIVEAGREFGRGRSEAGRVVNLEFISANPTGPLHIGHTRWAALGDSMRRLLDATGAQVTSEYYINDAGAQMDKYGASVLARARGQEPPEGGYPGPDVALRAAEVLAARPDLLDLPEDEALEIARDLGCTAQLAAIRSTLDGFGVHFDVWFSERTLHEGGAVEKAIARLREQGHIVESDGAIWLRTTTFGDDKDRVLIRANGEPTYFASDAAYYLSKKDRGFTEKIYLLGADHHGYIGRLKAIAACAGDDPDVNIEVRIGQLVDIGGERMGKRRGNALYLDDLLEWIGTDAIRYSLARYPADSPLSLDGEELRKRSNDNPVFYVQYAHARAAGVARLAAEDGVRREDAFDPSLLTHPTEAALLAILGDFPRVVAQAAHLYEPHRVARYLEGLAARFHKWYDECRVRPGVVDGRLEETTDLHRTRLWLNDATRQVLANGLDLLGVSAPERL</sequence>
<dbReference type="PRINTS" id="PR01038">
    <property type="entry name" value="TRNASYNTHARG"/>
</dbReference>
<comment type="subunit">
    <text evidence="9">Monomer.</text>
</comment>
<comment type="similarity">
    <text evidence="1 9 10">Belongs to the class-I aminoacyl-tRNA synthetase family.</text>
</comment>
<keyword evidence="5 9" id="KW-0067">ATP-binding</keyword>
<evidence type="ECO:0000259" key="11">
    <source>
        <dbReference type="SMART" id="SM00836"/>
    </source>
</evidence>
<keyword evidence="4 9" id="KW-0547">Nucleotide-binding</keyword>
<dbReference type="RefSeq" id="WP_284302748.1">
    <property type="nucleotide sequence ID" value="NZ_BSUO01000001.1"/>
</dbReference>
<dbReference type="InterPro" id="IPR014729">
    <property type="entry name" value="Rossmann-like_a/b/a_fold"/>
</dbReference>
<dbReference type="InterPro" id="IPR009080">
    <property type="entry name" value="tRNAsynth_Ia_anticodon-bd"/>
</dbReference>
<accession>A0ABQ6IMN8</accession>
<evidence type="ECO:0000256" key="6">
    <source>
        <dbReference type="ARBA" id="ARBA00022917"/>
    </source>
</evidence>
<dbReference type="InterPro" id="IPR008909">
    <property type="entry name" value="DALR_anticod-bd"/>
</dbReference>
<dbReference type="GO" id="GO:0016874">
    <property type="term" value="F:ligase activity"/>
    <property type="evidence" value="ECO:0007669"/>
    <property type="project" value="UniProtKB-KW"/>
</dbReference>
<evidence type="ECO:0000256" key="5">
    <source>
        <dbReference type="ARBA" id="ARBA00022840"/>
    </source>
</evidence>
<dbReference type="CDD" id="cd00671">
    <property type="entry name" value="ArgRS_core"/>
    <property type="match status" value="1"/>
</dbReference>
<dbReference type="InterPro" id="IPR005148">
    <property type="entry name" value="Arg-tRNA-synth_N"/>
</dbReference>